<feature type="compositionally biased region" description="Basic and acidic residues" evidence="1">
    <location>
        <begin position="1"/>
        <end position="11"/>
    </location>
</feature>
<reference evidence="2" key="1">
    <citation type="submission" date="2021-10" db="EMBL/GenBank/DDBJ databases">
        <title>Novel species in genus Arthrobacter.</title>
        <authorList>
            <person name="Liu Y."/>
        </authorList>
    </citation>
    <scope>NUCLEOTIDE SEQUENCE</scope>
    <source>
        <strain evidence="2">Zg-Y809</strain>
    </source>
</reference>
<dbReference type="AlphaFoldDB" id="A0A9X1M2U4"/>
<organism evidence="2 3">
    <name type="scientific">Arthrobacter gengyunqii</name>
    <dbReference type="NCBI Taxonomy" id="2886940"/>
    <lineage>
        <taxon>Bacteria</taxon>
        <taxon>Bacillati</taxon>
        <taxon>Actinomycetota</taxon>
        <taxon>Actinomycetes</taxon>
        <taxon>Micrococcales</taxon>
        <taxon>Micrococcaceae</taxon>
        <taxon>Arthrobacter</taxon>
    </lineage>
</organism>
<dbReference type="Proteomes" id="UP001139264">
    <property type="component" value="Unassembled WGS sequence"/>
</dbReference>
<feature type="region of interest" description="Disordered" evidence="1">
    <location>
        <begin position="143"/>
        <end position="166"/>
    </location>
</feature>
<dbReference type="Gene3D" id="1.20.5.2950">
    <property type="match status" value="1"/>
</dbReference>
<evidence type="ECO:0000313" key="2">
    <source>
        <dbReference type="EMBL" id="MCC3270318.1"/>
    </source>
</evidence>
<dbReference type="RefSeq" id="WP_227908566.1">
    <property type="nucleotide sequence ID" value="NZ_CP095461.1"/>
</dbReference>
<gene>
    <name evidence="2" type="ORF">LJ751_13280</name>
</gene>
<sequence>MARSSLLDRFRPVGAPGPAGPSGVPAGDDQGPAAELVPVFEALVPTIRDGGMLIDDATARAADTVAQARTQAAAMVEQARMDSGAVRANAAAAVSREAETADEEMLRKAAEEAAELKRRGESRVPALAAAIVADLVSDLLGSGPELGFGTEQGGGPDEQPGTGAAL</sequence>
<name>A0A9X1M2U4_9MICC</name>
<feature type="region of interest" description="Disordered" evidence="1">
    <location>
        <begin position="1"/>
        <end position="32"/>
    </location>
</feature>
<dbReference type="EMBL" id="JAJFZP010000011">
    <property type="protein sequence ID" value="MCC3270318.1"/>
    <property type="molecule type" value="Genomic_DNA"/>
</dbReference>
<evidence type="ECO:0000256" key="1">
    <source>
        <dbReference type="SAM" id="MobiDB-lite"/>
    </source>
</evidence>
<evidence type="ECO:0000313" key="3">
    <source>
        <dbReference type="Proteomes" id="UP001139264"/>
    </source>
</evidence>
<protein>
    <submittedName>
        <fullName evidence="2">Uncharacterized protein</fullName>
    </submittedName>
</protein>
<feature type="compositionally biased region" description="Gly residues" evidence="1">
    <location>
        <begin position="144"/>
        <end position="156"/>
    </location>
</feature>
<comment type="caution">
    <text evidence="2">The sequence shown here is derived from an EMBL/GenBank/DDBJ whole genome shotgun (WGS) entry which is preliminary data.</text>
</comment>
<proteinExistence type="predicted"/>
<accession>A0A9X1M2U4</accession>
<feature type="compositionally biased region" description="Low complexity" evidence="1">
    <location>
        <begin position="12"/>
        <end position="27"/>
    </location>
</feature>